<dbReference type="Gene3D" id="1.10.287.130">
    <property type="match status" value="1"/>
</dbReference>
<dbReference type="SMART" id="SM00387">
    <property type="entry name" value="HATPase_c"/>
    <property type="match status" value="1"/>
</dbReference>
<comment type="caution">
    <text evidence="8">The sequence shown here is derived from an EMBL/GenBank/DDBJ whole genome shotgun (WGS) entry which is preliminary data.</text>
</comment>
<keyword evidence="4" id="KW-0808">Transferase</keyword>
<dbReference type="CDD" id="cd00082">
    <property type="entry name" value="HisKA"/>
    <property type="match status" value="1"/>
</dbReference>
<evidence type="ECO:0000256" key="2">
    <source>
        <dbReference type="ARBA" id="ARBA00012438"/>
    </source>
</evidence>
<dbReference type="InterPro" id="IPR004358">
    <property type="entry name" value="Sig_transdc_His_kin-like_C"/>
</dbReference>
<organism evidence="8 9">
    <name type="scientific">Flavobacterium profundi</name>
    <dbReference type="NCBI Taxonomy" id="1774945"/>
    <lineage>
        <taxon>Bacteria</taxon>
        <taxon>Pseudomonadati</taxon>
        <taxon>Bacteroidota</taxon>
        <taxon>Flavobacteriia</taxon>
        <taxon>Flavobacteriales</taxon>
        <taxon>Flavobacteriaceae</taxon>
        <taxon>Flavobacterium</taxon>
    </lineage>
</organism>
<dbReference type="Pfam" id="PF02518">
    <property type="entry name" value="HATPase_c"/>
    <property type="match status" value="1"/>
</dbReference>
<protein>
    <recommendedName>
        <fullName evidence="2">histidine kinase</fullName>
        <ecNumber evidence="2">2.7.13.3</ecNumber>
    </recommendedName>
</protein>
<dbReference type="GO" id="GO:0030295">
    <property type="term" value="F:protein kinase activator activity"/>
    <property type="evidence" value="ECO:0007669"/>
    <property type="project" value="TreeGrafter"/>
</dbReference>
<name>A0A6I4ISF4_9FLAO</name>
<dbReference type="InterPro" id="IPR005467">
    <property type="entry name" value="His_kinase_dom"/>
</dbReference>
<dbReference type="InterPro" id="IPR003661">
    <property type="entry name" value="HisK_dim/P_dom"/>
</dbReference>
<dbReference type="PANTHER" id="PTHR42878">
    <property type="entry name" value="TWO-COMPONENT HISTIDINE KINASE"/>
    <property type="match status" value="1"/>
</dbReference>
<keyword evidence="5 8" id="KW-0418">Kinase</keyword>
<dbReference type="EMBL" id="WQLW01000004">
    <property type="protein sequence ID" value="MVO08917.1"/>
    <property type="molecule type" value="Genomic_DNA"/>
</dbReference>
<dbReference type="InterPro" id="IPR050351">
    <property type="entry name" value="BphY/WalK/GraS-like"/>
</dbReference>
<dbReference type="InterPro" id="IPR036890">
    <property type="entry name" value="HATPase_C_sf"/>
</dbReference>
<dbReference type="GO" id="GO:0007234">
    <property type="term" value="P:osmosensory signaling via phosphorelay pathway"/>
    <property type="evidence" value="ECO:0007669"/>
    <property type="project" value="TreeGrafter"/>
</dbReference>
<dbReference type="RefSeq" id="WP_140997310.1">
    <property type="nucleotide sequence ID" value="NZ_VDCZ01000004.1"/>
</dbReference>
<dbReference type="PRINTS" id="PR00344">
    <property type="entry name" value="BCTRLSENSOR"/>
</dbReference>
<dbReference type="GO" id="GO:0000156">
    <property type="term" value="F:phosphorelay response regulator activity"/>
    <property type="evidence" value="ECO:0007669"/>
    <property type="project" value="TreeGrafter"/>
</dbReference>
<evidence type="ECO:0000256" key="1">
    <source>
        <dbReference type="ARBA" id="ARBA00000085"/>
    </source>
</evidence>
<evidence type="ECO:0000256" key="5">
    <source>
        <dbReference type="ARBA" id="ARBA00022777"/>
    </source>
</evidence>
<dbReference type="SUPFAM" id="SSF55874">
    <property type="entry name" value="ATPase domain of HSP90 chaperone/DNA topoisomerase II/histidine kinase"/>
    <property type="match status" value="1"/>
</dbReference>
<evidence type="ECO:0000313" key="8">
    <source>
        <dbReference type="EMBL" id="MVO08917.1"/>
    </source>
</evidence>
<evidence type="ECO:0000256" key="6">
    <source>
        <dbReference type="SAM" id="Coils"/>
    </source>
</evidence>
<dbReference type="AlphaFoldDB" id="A0A6I4ISF4"/>
<sequence>MKSLLKRQIDKLIQNNPALLKDLKPFLNAVNDSYENYEDQLSMLQRAMKISSDELFEANKKLREEANNLKEVNQNLSAILSAMNLDATKLADEKEFNPTEYLKKQALEIVAITNQREELLKNLEIQNQELNEYAHVVSHDLKAPLRNIDTLINWVIEDNKESIGENGLTSLYQVLSNVEKMDLLIKGILDYSTIDKLESEDRILNLNLIIDEVIRTLTIPKNITVIVQEDLPKIYGNAWRFKQVYQNLIQNAITYNDKPEGKIEIGGKEMQQCYEFFVKDNGVGIAAHYFDRIFKVFTKLESNTSSSGIGLSIVKKIVNYYDGEIWVESQEGEGTTFFFTISK</sequence>
<evidence type="ECO:0000256" key="3">
    <source>
        <dbReference type="ARBA" id="ARBA00022553"/>
    </source>
</evidence>
<comment type="catalytic activity">
    <reaction evidence="1">
        <text>ATP + protein L-histidine = ADP + protein N-phospho-L-histidine.</text>
        <dbReference type="EC" id="2.7.13.3"/>
    </reaction>
</comment>
<keyword evidence="3" id="KW-0597">Phosphoprotein</keyword>
<keyword evidence="9" id="KW-1185">Reference proteome</keyword>
<dbReference type="Proteomes" id="UP000431264">
    <property type="component" value="Unassembled WGS sequence"/>
</dbReference>
<keyword evidence="6" id="KW-0175">Coiled coil</keyword>
<reference evidence="9" key="1">
    <citation type="submission" date="2019-05" db="EMBL/GenBank/DDBJ databases">
        <title>Flavobacterium profundi sp. nov., isolated from a deep-sea seamount.</title>
        <authorList>
            <person name="Zhang D.-C."/>
        </authorList>
    </citation>
    <scope>NUCLEOTIDE SEQUENCE [LARGE SCALE GENOMIC DNA]</scope>
    <source>
        <strain evidence="9">TP390</strain>
    </source>
</reference>
<gene>
    <name evidence="8" type="ORF">GOQ30_07035</name>
</gene>
<dbReference type="PROSITE" id="PS50109">
    <property type="entry name" value="HIS_KIN"/>
    <property type="match status" value="1"/>
</dbReference>
<evidence type="ECO:0000256" key="4">
    <source>
        <dbReference type="ARBA" id="ARBA00022679"/>
    </source>
</evidence>
<dbReference type="GO" id="GO:0000155">
    <property type="term" value="F:phosphorelay sensor kinase activity"/>
    <property type="evidence" value="ECO:0007669"/>
    <property type="project" value="InterPro"/>
</dbReference>
<proteinExistence type="predicted"/>
<dbReference type="InterPro" id="IPR003594">
    <property type="entry name" value="HATPase_dom"/>
</dbReference>
<dbReference type="OrthoDB" id="9811889at2"/>
<feature type="coiled-coil region" evidence="6">
    <location>
        <begin position="27"/>
        <end position="136"/>
    </location>
</feature>
<evidence type="ECO:0000313" key="9">
    <source>
        <dbReference type="Proteomes" id="UP000431264"/>
    </source>
</evidence>
<evidence type="ECO:0000259" key="7">
    <source>
        <dbReference type="PROSITE" id="PS50109"/>
    </source>
</evidence>
<feature type="domain" description="Histidine kinase" evidence="7">
    <location>
        <begin position="136"/>
        <end position="343"/>
    </location>
</feature>
<dbReference type="EC" id="2.7.13.3" evidence="2"/>
<dbReference type="Gene3D" id="3.30.565.10">
    <property type="entry name" value="Histidine kinase-like ATPase, C-terminal domain"/>
    <property type="match status" value="1"/>
</dbReference>
<accession>A0A6I4ISF4</accession>
<dbReference type="PANTHER" id="PTHR42878:SF15">
    <property type="entry name" value="BACTERIOPHYTOCHROME"/>
    <property type="match status" value="1"/>
</dbReference>
<dbReference type="SUPFAM" id="SSF47384">
    <property type="entry name" value="Homodimeric domain of signal transducing histidine kinase"/>
    <property type="match status" value="1"/>
</dbReference>
<dbReference type="InterPro" id="IPR036097">
    <property type="entry name" value="HisK_dim/P_sf"/>
</dbReference>